<sequence>MSLVAPTSQHADLAALRRGARMYATYCAGCHAVSSVRVGQLQDLGFSRDEVMKALNPSGAAMSAPMVPAMPASAAQAAFGVVPPDLSSIVQARGADWVYTYLRSFYTDPSRPMGANNLLVPDVAMPDVLAGLHGPRLAVFHEQDGAAASPGALPTRKFVGFKQLAPGSMTADAYDDALSDLVAYLGWISDPSMIDRHRIGPWVIGFLALFCFSSWRLARAYWRRKKPSNQQNQRVR</sequence>
<evidence type="ECO:0000256" key="2">
    <source>
        <dbReference type="ARBA" id="ARBA00022617"/>
    </source>
</evidence>
<dbReference type="PROSITE" id="PS51007">
    <property type="entry name" value="CYTC"/>
    <property type="match status" value="1"/>
</dbReference>
<organism evidence="11 12">
    <name type="scientific">Robbsia andropogonis</name>
    <dbReference type="NCBI Taxonomy" id="28092"/>
    <lineage>
        <taxon>Bacteria</taxon>
        <taxon>Pseudomonadati</taxon>
        <taxon>Pseudomonadota</taxon>
        <taxon>Betaproteobacteria</taxon>
        <taxon>Burkholderiales</taxon>
        <taxon>Burkholderiaceae</taxon>
        <taxon>Robbsia</taxon>
    </lineage>
</organism>
<keyword evidence="6 8" id="KW-0408">Iron</keyword>
<dbReference type="STRING" id="28092.WM40_18565"/>
<reference evidence="11 12" key="1">
    <citation type="submission" date="2015-03" db="EMBL/GenBank/DDBJ databases">
        <title>Draft Genome Sequence of Burkholderia andropogonis type strain ICMP2807, isolated from Sorghum bicolor.</title>
        <authorList>
            <person name="Lopes-Santos L."/>
            <person name="Castro D.B."/>
            <person name="Ottoboni L.M."/>
            <person name="Park D."/>
            <person name="Weirc B.S."/>
            <person name="Destefano S.A."/>
        </authorList>
    </citation>
    <scope>NUCLEOTIDE SEQUENCE [LARGE SCALE GENOMIC DNA]</scope>
    <source>
        <strain evidence="11 12">ICMP2807</strain>
    </source>
</reference>
<evidence type="ECO:0000313" key="11">
    <source>
        <dbReference type="EMBL" id="KKB62312.1"/>
    </source>
</evidence>
<evidence type="ECO:0000256" key="5">
    <source>
        <dbReference type="ARBA" id="ARBA00022989"/>
    </source>
</evidence>
<evidence type="ECO:0000259" key="10">
    <source>
        <dbReference type="PROSITE" id="PS51007"/>
    </source>
</evidence>
<dbReference type="GO" id="GO:0016020">
    <property type="term" value="C:membrane"/>
    <property type="evidence" value="ECO:0007669"/>
    <property type="project" value="UniProtKB-SubCell"/>
</dbReference>
<proteinExistence type="predicted"/>
<keyword evidence="3 9" id="KW-0812">Transmembrane</keyword>
<dbReference type="Pfam" id="PF02167">
    <property type="entry name" value="Cytochrom_C1"/>
    <property type="match status" value="1"/>
</dbReference>
<feature type="binding site" description="covalent" evidence="8">
    <location>
        <position position="30"/>
    </location>
    <ligand>
        <name>heme c</name>
        <dbReference type="ChEBI" id="CHEBI:61717"/>
    </ligand>
</feature>
<evidence type="ECO:0000256" key="3">
    <source>
        <dbReference type="ARBA" id="ARBA00022692"/>
    </source>
</evidence>
<dbReference type="GO" id="GO:0020037">
    <property type="term" value="F:heme binding"/>
    <property type="evidence" value="ECO:0007669"/>
    <property type="project" value="InterPro"/>
</dbReference>
<keyword evidence="5 9" id="KW-1133">Transmembrane helix</keyword>
<dbReference type="PANTHER" id="PTHR10266:SF3">
    <property type="entry name" value="CYTOCHROME C1, HEME PROTEIN, MITOCHONDRIAL"/>
    <property type="match status" value="1"/>
</dbReference>
<evidence type="ECO:0000256" key="4">
    <source>
        <dbReference type="ARBA" id="ARBA00022723"/>
    </source>
</evidence>
<feature type="transmembrane region" description="Helical" evidence="9">
    <location>
        <begin position="199"/>
        <end position="218"/>
    </location>
</feature>
<dbReference type="PANTHER" id="PTHR10266">
    <property type="entry name" value="CYTOCHROME C1"/>
    <property type="match status" value="1"/>
</dbReference>
<comment type="cofactor">
    <cofactor evidence="8">
        <name>heme c</name>
        <dbReference type="ChEBI" id="CHEBI:61717"/>
    </cofactor>
    <text evidence="8">Binds 1 heme c group covalently per subunit.</text>
</comment>
<dbReference type="AlphaFoldDB" id="A0A0F5JYE1"/>
<evidence type="ECO:0000256" key="9">
    <source>
        <dbReference type="SAM" id="Phobius"/>
    </source>
</evidence>
<comment type="caution">
    <text evidence="11">The sequence shown here is derived from an EMBL/GenBank/DDBJ whole genome shotgun (WGS) entry which is preliminary data.</text>
</comment>
<dbReference type="PATRIC" id="fig|28092.6.peg.4354"/>
<protein>
    <recommendedName>
        <fullName evidence="10">Cytochrome c domain-containing protein</fullName>
    </recommendedName>
</protein>
<dbReference type="GO" id="GO:0046872">
    <property type="term" value="F:metal ion binding"/>
    <property type="evidence" value="ECO:0007669"/>
    <property type="project" value="UniProtKB-KW"/>
</dbReference>
<dbReference type="SUPFAM" id="SSF46626">
    <property type="entry name" value="Cytochrome c"/>
    <property type="match status" value="1"/>
</dbReference>
<accession>A0A0F5JYE1</accession>
<comment type="subcellular location">
    <subcellularLocation>
        <location evidence="1">Membrane</location>
    </subcellularLocation>
</comment>
<feature type="binding site" description="covalent" evidence="8">
    <location>
        <position position="27"/>
    </location>
    <ligand>
        <name>heme c</name>
        <dbReference type="ChEBI" id="CHEBI:61717"/>
    </ligand>
</feature>
<dbReference type="InterPro" id="IPR009056">
    <property type="entry name" value="Cyt_c-like_dom"/>
</dbReference>
<dbReference type="InterPro" id="IPR002326">
    <property type="entry name" value="Cyt_c1"/>
</dbReference>
<gene>
    <name evidence="11" type="ORF">WM40_18565</name>
</gene>
<evidence type="ECO:0000256" key="7">
    <source>
        <dbReference type="ARBA" id="ARBA00023136"/>
    </source>
</evidence>
<feature type="binding site" description="covalent" evidence="8">
    <location>
        <position position="31"/>
    </location>
    <ligand>
        <name>heme c</name>
        <dbReference type="ChEBI" id="CHEBI:61717"/>
    </ligand>
</feature>
<evidence type="ECO:0000256" key="8">
    <source>
        <dbReference type="PIRSR" id="PIRSR602326-1"/>
    </source>
</evidence>
<dbReference type="InterPro" id="IPR036909">
    <property type="entry name" value="Cyt_c-like_dom_sf"/>
</dbReference>
<name>A0A0F5JYE1_9BURK</name>
<evidence type="ECO:0000256" key="6">
    <source>
        <dbReference type="ARBA" id="ARBA00023004"/>
    </source>
</evidence>
<dbReference type="Gene3D" id="1.10.760.10">
    <property type="entry name" value="Cytochrome c-like domain"/>
    <property type="match status" value="1"/>
</dbReference>
<dbReference type="Proteomes" id="UP000033618">
    <property type="component" value="Unassembled WGS sequence"/>
</dbReference>
<keyword evidence="2 8" id="KW-0349">Heme</keyword>
<dbReference type="GO" id="GO:0009055">
    <property type="term" value="F:electron transfer activity"/>
    <property type="evidence" value="ECO:0007669"/>
    <property type="project" value="InterPro"/>
</dbReference>
<evidence type="ECO:0000256" key="1">
    <source>
        <dbReference type="ARBA" id="ARBA00004370"/>
    </source>
</evidence>
<keyword evidence="7 9" id="KW-0472">Membrane</keyword>
<keyword evidence="12" id="KW-1185">Reference proteome</keyword>
<evidence type="ECO:0000313" key="12">
    <source>
        <dbReference type="Proteomes" id="UP000033618"/>
    </source>
</evidence>
<dbReference type="EMBL" id="LAQU01000022">
    <property type="protein sequence ID" value="KKB62312.1"/>
    <property type="molecule type" value="Genomic_DNA"/>
</dbReference>
<feature type="domain" description="Cytochrome c" evidence="10">
    <location>
        <begin position="14"/>
        <end position="189"/>
    </location>
</feature>
<keyword evidence="4 8" id="KW-0479">Metal-binding</keyword>